<dbReference type="GO" id="GO:0033925">
    <property type="term" value="F:mannosyl-glycoprotein endo-beta-N-acetylglucosaminidase activity"/>
    <property type="evidence" value="ECO:0007669"/>
    <property type="project" value="InterPro"/>
</dbReference>
<dbReference type="Gene3D" id="2.60.120.260">
    <property type="entry name" value="Galactose-binding domain-like"/>
    <property type="match status" value="2"/>
</dbReference>
<dbReference type="CDD" id="cd00146">
    <property type="entry name" value="PKD"/>
    <property type="match status" value="1"/>
</dbReference>
<protein>
    <submittedName>
        <fullName evidence="4">PKD domain-containing protein</fullName>
    </submittedName>
</protein>
<dbReference type="Pfam" id="PF00754">
    <property type="entry name" value="F5_F8_type_C"/>
    <property type="match status" value="1"/>
</dbReference>
<evidence type="ECO:0000313" key="5">
    <source>
        <dbReference type="Proteomes" id="UP000272528"/>
    </source>
</evidence>
<evidence type="ECO:0000259" key="3">
    <source>
        <dbReference type="PROSITE" id="PS50093"/>
    </source>
</evidence>
<gene>
    <name evidence="4" type="ORF">EJC50_26920</name>
</gene>
<dbReference type="SUPFAM" id="SSF49785">
    <property type="entry name" value="Galactose-binding domain-like"/>
    <property type="match status" value="1"/>
</dbReference>
<dbReference type="InterPro" id="IPR000601">
    <property type="entry name" value="PKD_dom"/>
</dbReference>
<dbReference type="PANTHER" id="PTHR13246">
    <property type="entry name" value="ENDO BETA N-ACETYLGLUCOSAMINIDASE"/>
    <property type="match status" value="1"/>
</dbReference>
<dbReference type="InterPro" id="IPR058094">
    <property type="entry name" value="Ig-like_OmpL47-like"/>
</dbReference>
<dbReference type="CDD" id="cd06547">
    <property type="entry name" value="GH85_ENGase"/>
    <property type="match status" value="1"/>
</dbReference>
<reference evidence="5" key="1">
    <citation type="submission" date="2018-12" db="EMBL/GenBank/DDBJ databases">
        <title>Genome sequence of Peanibacillus sp.</title>
        <authorList>
            <person name="Subramani G."/>
            <person name="Srinivasan S."/>
            <person name="Kim M.K."/>
        </authorList>
    </citation>
    <scope>NUCLEOTIDE SEQUENCE [LARGE SCALE GENOMIC DNA]</scope>
    <source>
        <strain evidence="5">18JY67-1</strain>
    </source>
</reference>
<dbReference type="GO" id="GO:0005829">
    <property type="term" value="C:cytosol"/>
    <property type="evidence" value="ECO:0007669"/>
    <property type="project" value="UniProtKB-SubCell"/>
</dbReference>
<name>A0A3S9ADW5_9BACL</name>
<dbReference type="SMART" id="SM00089">
    <property type="entry name" value="PKD"/>
    <property type="match status" value="1"/>
</dbReference>
<dbReference type="Pfam" id="PF21910">
    <property type="entry name" value="GH85_C"/>
    <property type="match status" value="1"/>
</dbReference>
<keyword evidence="5" id="KW-1185">Reference proteome</keyword>
<dbReference type="PROSITE" id="PS50022">
    <property type="entry name" value="FA58C_3"/>
    <property type="match status" value="1"/>
</dbReference>
<dbReference type="InterPro" id="IPR005201">
    <property type="entry name" value="TIM_ENGase"/>
</dbReference>
<dbReference type="Proteomes" id="UP000272528">
    <property type="component" value="Chromosome"/>
</dbReference>
<feature type="domain" description="F5/8 type C" evidence="2">
    <location>
        <begin position="732"/>
        <end position="877"/>
    </location>
</feature>
<organism evidence="4 5">
    <name type="scientific">Paenibacillus albus</name>
    <dbReference type="NCBI Taxonomy" id="2495582"/>
    <lineage>
        <taxon>Bacteria</taxon>
        <taxon>Bacillati</taxon>
        <taxon>Bacillota</taxon>
        <taxon>Bacilli</taxon>
        <taxon>Bacillales</taxon>
        <taxon>Paenibacillaceae</taxon>
        <taxon>Paenibacillus</taxon>
    </lineage>
</organism>
<dbReference type="AlphaFoldDB" id="A0A3S9ADW5"/>
<dbReference type="InterPro" id="IPR008979">
    <property type="entry name" value="Galactose-bd-like_sf"/>
</dbReference>
<dbReference type="OrthoDB" id="1089471at2"/>
<dbReference type="InterPro" id="IPR054110">
    <property type="entry name" value="EndoD-like_D2"/>
</dbReference>
<dbReference type="Pfam" id="PF03644">
    <property type="entry name" value="Glyco_hydro_85"/>
    <property type="match status" value="1"/>
</dbReference>
<feature type="domain" description="PKD" evidence="3">
    <location>
        <begin position="654"/>
        <end position="732"/>
    </location>
</feature>
<sequence length="1207" mass="130927">MFMASCLIWHASAHAAQPYSSYWFPKDLLNWSPETDKDAAFNKSGIPLASRYTGYQVNPNVTLNPKLVALSSMAEHTSGTPSQGSDQFNTYAFQYWQYADLLVDWAGSSGEGIIVPPSADATDAAHKNGVPILGTIFYPPTAYGGTINWVNDSLVQNPDGSFPFADKLIEVANYYGFDGWFINQETEGGNSATAAKMQQMLKYLQAKKPENMKFMWYDAMIGTGNVTWQGALNNNNKMFFQDNEKVSDSMFLDFRWRNSSSNLSNSNAMATGLGRSPYELYAGIDVEANGYSTAPRWNYIFPSGGTANTSLGLYRPDWAYKSSTGQADYYARENRFWVGPNGDPRRTVPGTTWPGIANYISDKTPVTSLPFVTNFNTGQGHLFAVNGEVLRSTDWNNRSLQDVMPTWRWIVDSTGIALKPDVDFSTAYYGGSSLKVSGDLSPANATTIKLYKTDLLVDSNTELGMTFKLADKGQTASHMQIGISFSDDPNQFVYLDAGEAPGGEWTTKSLPLSQYAGKRIAAIGLSFASDSVINGYAVNIGQLSVSDESGHPSQSLQPSAPVMENEFTGGIVADARLSWTRADTAAALYEIYRLKPDGTREFLGATPNDAYYVSQMKRIGKEMQTRLQIIGVDRNFKHGSPATVTLNWPEYPKPVADFTVSQRYAAPGQPVNLIDQSSETTESVSWDAPGGHVDNSSGQPVVTYDQEGTYTIKLTASNSSGEDVHTEQITVTWAVSGGMSNLALNKSATASSTCATTEAAKYAFDGNLKTKWCDNSSTLPHWVISDLGANYAITDFALSHAELGGEAVSMNTYDYQIQLSDDKVNWRNVVDVHGNTKGLTEHTIDMSEARYVRLWVTKPTSTTDNAARIYEFAIDGYSINPAFLSLNNASTAGEVMSLLGSPSSQDLHVDLTKMNLLSDDGKLAVAEAILRGKPANGYFSSSALQRVIDQEVAGLDHTAPVTKLTTLPTEPDGLNGWYVQPVELKLTASDELSGVVQTEYSVDGGETWLPYADPITLSEDAATIILYRSTDAAGNIETAQESLIQLDVTGPTVTSSINEGDVFTDSQTINPQIVVVDTGSGVDTSKTTITLDGERLQSGDKLARSGLTLDNHVLVVEASDNAGNAVTITVHFQTTASLDSLRALVDSFRADGSIDNGGIANSLMKKLEKGNLNSFVNEVSAQSGKHISEEAAEVLLRDANYLIQRND</sequence>
<evidence type="ECO:0000256" key="1">
    <source>
        <dbReference type="SAM" id="MobiDB-lite"/>
    </source>
</evidence>
<dbReference type="NCBIfam" id="NF047446">
    <property type="entry name" value="barrel_OmpL47"/>
    <property type="match status" value="1"/>
</dbReference>
<accession>A0A3S9ADW5</accession>
<dbReference type="Gene3D" id="2.60.40.10">
    <property type="entry name" value="Immunoglobulins"/>
    <property type="match status" value="2"/>
</dbReference>
<dbReference type="PANTHER" id="PTHR13246:SF1">
    <property type="entry name" value="CYTOSOLIC ENDO-BETA-N-ACETYLGLUCOSAMINIDASE"/>
    <property type="match status" value="1"/>
</dbReference>
<dbReference type="SUPFAM" id="SSF49299">
    <property type="entry name" value="PKD domain"/>
    <property type="match status" value="1"/>
</dbReference>
<dbReference type="InterPro" id="IPR035986">
    <property type="entry name" value="PKD_dom_sf"/>
</dbReference>
<dbReference type="InterPro" id="IPR032979">
    <property type="entry name" value="ENGase"/>
</dbReference>
<evidence type="ECO:0000313" key="4">
    <source>
        <dbReference type="EMBL" id="AZN43930.1"/>
    </source>
</evidence>
<dbReference type="InterPro" id="IPR013783">
    <property type="entry name" value="Ig-like_fold"/>
</dbReference>
<dbReference type="Gene3D" id="3.20.20.80">
    <property type="entry name" value="Glycosidases"/>
    <property type="match status" value="1"/>
</dbReference>
<dbReference type="Pfam" id="PF00801">
    <property type="entry name" value="PKD"/>
    <property type="match status" value="1"/>
</dbReference>
<proteinExistence type="predicted"/>
<feature type="region of interest" description="Disordered" evidence="1">
    <location>
        <begin position="682"/>
        <end position="701"/>
    </location>
</feature>
<evidence type="ECO:0000259" key="2">
    <source>
        <dbReference type="PROSITE" id="PS50022"/>
    </source>
</evidence>
<dbReference type="EMBL" id="CP034437">
    <property type="protein sequence ID" value="AZN43930.1"/>
    <property type="molecule type" value="Genomic_DNA"/>
</dbReference>
<dbReference type="KEGG" id="palb:EJC50_26920"/>
<dbReference type="PROSITE" id="PS50093">
    <property type="entry name" value="PKD"/>
    <property type="match status" value="1"/>
</dbReference>
<dbReference type="InterPro" id="IPR000421">
    <property type="entry name" value="FA58C"/>
</dbReference>
<dbReference type="Gene3D" id="3.30.1920.20">
    <property type="match status" value="1"/>
</dbReference>
<dbReference type="InterPro" id="IPR022409">
    <property type="entry name" value="PKD/Chitinase_dom"/>
</dbReference>